<keyword evidence="4" id="KW-0862">Zinc</keyword>
<keyword evidence="3 5" id="KW-0863">Zinc-finger</keyword>
<evidence type="ECO:0000256" key="6">
    <source>
        <dbReference type="SAM" id="MobiDB-lite"/>
    </source>
</evidence>
<dbReference type="PANTHER" id="PTHR24403:SF105">
    <property type="entry name" value="ZINC FINGER PROTEIN 2-LIKE ISOFORM X1"/>
    <property type="match status" value="1"/>
</dbReference>
<proteinExistence type="predicted"/>
<accession>A0A8B7P8K4</accession>
<feature type="domain" description="C2H2-type" evidence="7">
    <location>
        <begin position="256"/>
        <end position="284"/>
    </location>
</feature>
<dbReference type="PANTHER" id="PTHR24403">
    <property type="entry name" value="ZINC FINGER PROTEIN"/>
    <property type="match status" value="1"/>
</dbReference>
<dbReference type="SUPFAM" id="SSF57667">
    <property type="entry name" value="beta-beta-alpha zinc fingers"/>
    <property type="match status" value="2"/>
</dbReference>
<dbReference type="PROSITE" id="PS50157">
    <property type="entry name" value="ZINC_FINGER_C2H2_2"/>
    <property type="match status" value="1"/>
</dbReference>
<dbReference type="GO" id="GO:0008270">
    <property type="term" value="F:zinc ion binding"/>
    <property type="evidence" value="ECO:0007669"/>
    <property type="project" value="UniProtKB-KW"/>
</dbReference>
<evidence type="ECO:0000313" key="8">
    <source>
        <dbReference type="Proteomes" id="UP000694843"/>
    </source>
</evidence>
<keyword evidence="2" id="KW-0677">Repeat</keyword>
<name>A0A8B7P8K4_HYAAZ</name>
<dbReference type="OMA" id="LCDYETA"/>
<dbReference type="OrthoDB" id="3561125at2759"/>
<feature type="compositionally biased region" description="Low complexity" evidence="6">
    <location>
        <begin position="193"/>
        <end position="202"/>
    </location>
</feature>
<protein>
    <submittedName>
        <fullName evidence="9">Zinc finger protein ZFAT-like</fullName>
    </submittedName>
</protein>
<dbReference type="SMART" id="SM00355">
    <property type="entry name" value="ZnF_C2H2"/>
    <property type="match status" value="10"/>
</dbReference>
<evidence type="ECO:0000256" key="5">
    <source>
        <dbReference type="PROSITE-ProRule" id="PRU00042"/>
    </source>
</evidence>
<keyword evidence="8" id="KW-1185">Reference proteome</keyword>
<evidence type="ECO:0000256" key="4">
    <source>
        <dbReference type="ARBA" id="ARBA00022833"/>
    </source>
</evidence>
<dbReference type="KEGG" id="hazt:108678465"/>
<dbReference type="PROSITE" id="PS00028">
    <property type="entry name" value="ZINC_FINGER_C2H2_1"/>
    <property type="match status" value="1"/>
</dbReference>
<dbReference type="GO" id="GO:0005634">
    <property type="term" value="C:nucleus"/>
    <property type="evidence" value="ECO:0007669"/>
    <property type="project" value="TreeGrafter"/>
</dbReference>
<keyword evidence="1" id="KW-0479">Metal-binding</keyword>
<dbReference type="GeneID" id="108678465"/>
<dbReference type="AlphaFoldDB" id="A0A8B7P8K4"/>
<evidence type="ECO:0000256" key="2">
    <source>
        <dbReference type="ARBA" id="ARBA00022737"/>
    </source>
</evidence>
<evidence type="ECO:0000313" key="9">
    <source>
        <dbReference type="RefSeq" id="XP_018022378.2"/>
    </source>
</evidence>
<reference evidence="9" key="1">
    <citation type="submission" date="2025-08" db="UniProtKB">
        <authorList>
            <consortium name="RefSeq"/>
        </authorList>
    </citation>
    <scope>IDENTIFICATION</scope>
    <source>
        <tissue evidence="9">Whole organism</tissue>
    </source>
</reference>
<evidence type="ECO:0000256" key="3">
    <source>
        <dbReference type="ARBA" id="ARBA00022771"/>
    </source>
</evidence>
<dbReference type="InterPro" id="IPR036236">
    <property type="entry name" value="Znf_C2H2_sf"/>
</dbReference>
<organism evidence="8 9">
    <name type="scientific">Hyalella azteca</name>
    <name type="common">Amphipod</name>
    <dbReference type="NCBI Taxonomy" id="294128"/>
    <lineage>
        <taxon>Eukaryota</taxon>
        <taxon>Metazoa</taxon>
        <taxon>Ecdysozoa</taxon>
        <taxon>Arthropoda</taxon>
        <taxon>Crustacea</taxon>
        <taxon>Multicrustacea</taxon>
        <taxon>Malacostraca</taxon>
        <taxon>Eumalacostraca</taxon>
        <taxon>Peracarida</taxon>
        <taxon>Amphipoda</taxon>
        <taxon>Senticaudata</taxon>
        <taxon>Talitrida</taxon>
        <taxon>Talitroidea</taxon>
        <taxon>Hyalellidae</taxon>
        <taxon>Hyalella</taxon>
    </lineage>
</organism>
<dbReference type="Gene3D" id="3.30.160.60">
    <property type="entry name" value="Classic Zinc Finger"/>
    <property type="match status" value="5"/>
</dbReference>
<sequence>MNIEIILQIKLILELTLQTYFFLDYCLLCLLSYEIFLSLIRTSIKNNHIIMAYNIKAYKVLHQVPNAAVIRDSCAEQSLSDVCVGACSIKSEESCGSSSLPKISAIYIKEEPEDEEVAQSVKPEVLCTAEHERSPPRLPCPPCKLEAQVEVRGAHQDSKQNIGAASDRQVDTSCQDLVNAGQEEQKAAGKLNSSEGMSVSEESGGHVAANNLHVAINDFSKRAVHDFKCKSCDYVIDSKKSLKMHRFFKHGEGNLFSCNLCNHVASTKWNLSAHMLYKHSTENRLKCELCSYATAIKANFKIHQSSKHGLGKQLPCEKCDYVAADNKIMKQHMFSKHGLGTGFYCNLCDYATAKERTLRVHIFSKHGKGTSLKCNLCDYETAAEWNLKRHLFSKHNVGHGFHCKLCDYETALEWNLKRHLFSKHGIGNGLKCRLCDHVDIHWHGLKAHCIAVHGIGKRLQCELCDHSTANRTHLNVHMLTKHGLGKGLKCKLCDYVAATKYRFNKHQEAKHSLSAANQMNCL</sequence>
<feature type="region of interest" description="Disordered" evidence="6">
    <location>
        <begin position="185"/>
        <end position="204"/>
    </location>
</feature>
<dbReference type="InterPro" id="IPR050688">
    <property type="entry name" value="Zinc_finger/UBP_domain"/>
</dbReference>
<evidence type="ECO:0000259" key="7">
    <source>
        <dbReference type="PROSITE" id="PS50157"/>
    </source>
</evidence>
<gene>
    <name evidence="9" type="primary">LOC108678465</name>
</gene>
<dbReference type="RefSeq" id="XP_018022378.2">
    <property type="nucleotide sequence ID" value="XM_018166889.2"/>
</dbReference>
<evidence type="ECO:0000256" key="1">
    <source>
        <dbReference type="ARBA" id="ARBA00022723"/>
    </source>
</evidence>
<dbReference type="InterPro" id="IPR013087">
    <property type="entry name" value="Znf_C2H2_type"/>
</dbReference>
<dbReference type="GO" id="GO:0045944">
    <property type="term" value="P:positive regulation of transcription by RNA polymerase II"/>
    <property type="evidence" value="ECO:0007669"/>
    <property type="project" value="TreeGrafter"/>
</dbReference>
<dbReference type="Proteomes" id="UP000694843">
    <property type="component" value="Unplaced"/>
</dbReference>